<dbReference type="InterPro" id="IPR025449">
    <property type="entry name" value="JetB"/>
</dbReference>
<proteinExistence type="predicted"/>
<evidence type="ECO:0000313" key="2">
    <source>
        <dbReference type="Proteomes" id="UP000322976"/>
    </source>
</evidence>
<organism evidence="1 2">
    <name type="scientific">Calorimonas adulescens</name>
    <dbReference type="NCBI Taxonomy" id="2606906"/>
    <lineage>
        <taxon>Bacteria</taxon>
        <taxon>Bacillati</taxon>
        <taxon>Bacillota</taxon>
        <taxon>Clostridia</taxon>
        <taxon>Thermoanaerobacterales</taxon>
        <taxon>Thermoanaerobacteraceae</taxon>
        <taxon>Calorimonas</taxon>
    </lineage>
</organism>
<name>A0A5D8QAC3_9THEO</name>
<dbReference type="Proteomes" id="UP000322976">
    <property type="component" value="Unassembled WGS sequence"/>
</dbReference>
<dbReference type="EMBL" id="VTPS01000025">
    <property type="protein sequence ID" value="TZE80726.1"/>
    <property type="molecule type" value="Genomic_DNA"/>
</dbReference>
<dbReference type="AlphaFoldDB" id="A0A5D8QAC3"/>
<comment type="caution">
    <text evidence="1">The sequence shown here is derived from an EMBL/GenBank/DDBJ whole genome shotgun (WGS) entry which is preliminary data.</text>
</comment>
<evidence type="ECO:0000313" key="1">
    <source>
        <dbReference type="EMBL" id="TZE80726.1"/>
    </source>
</evidence>
<dbReference type="Pfam" id="PF13835">
    <property type="entry name" value="DUF4194"/>
    <property type="match status" value="1"/>
</dbReference>
<keyword evidence="2" id="KW-1185">Reference proteome</keyword>
<accession>A0A5D8QAC3</accession>
<sequence>MIMFEWYENMSQEEKNTFTRVVNKLLSACYINKRSDEDRRDYYFIERNERGISEYLMMGGWELMSDENNYVYYVRNRFGYNHVNLTLDESIILLILRLIYEEKRREISLAQNVVITIGEVQERYMGLGLKDRPINKANLRDAVSIFKRFNIIDNLDQDIFDPECRLIVYPSILSAVRAEDIKAVYDRISSYQREGGETIEEAYQG</sequence>
<gene>
    <name evidence="1" type="ORF">FWJ32_12280</name>
</gene>
<reference evidence="1 2" key="1">
    <citation type="submission" date="2019-08" db="EMBL/GenBank/DDBJ databases">
        <title>Calorimonas adulescens gen. nov., sp. nov., an anaerobic thermophilic bacterium from Sakhalin hot spring.</title>
        <authorList>
            <person name="Khomyakova M.A."/>
            <person name="Merkel A.Y."/>
            <person name="Novikov A."/>
            <person name="Bonch-Osmolovskaya E.A."/>
            <person name="Slobodkin A.I."/>
        </authorList>
    </citation>
    <scope>NUCLEOTIDE SEQUENCE [LARGE SCALE GENOMIC DNA]</scope>
    <source>
        <strain evidence="1 2">A05MB</strain>
    </source>
</reference>
<protein>
    <submittedName>
        <fullName evidence="1">DUF4194 domain-containing protein</fullName>
    </submittedName>
</protein>